<protein>
    <submittedName>
        <fullName evidence="2">Uncharacterized protein</fullName>
    </submittedName>
</protein>
<comment type="caution">
    <text evidence="2">The sequence shown here is derived from an EMBL/GenBank/DDBJ whole genome shotgun (WGS) entry which is preliminary data.</text>
</comment>
<evidence type="ECO:0000313" key="3">
    <source>
        <dbReference type="Proteomes" id="UP000603904"/>
    </source>
</evidence>
<feature type="region of interest" description="Disordered" evidence="1">
    <location>
        <begin position="102"/>
        <end position="142"/>
    </location>
</feature>
<proteinExistence type="predicted"/>
<sequence>MSRICASEVTPRYDSGTVAAMTSAALTCPSHDSDTSSASLSFISCLPAGFLIHRFRYWPLPGPCLDRFTDLSRPCSGPGFPDEESGRAMVIPARATGRGVIGPYGWAPGQDPAGAVRDAHVRERRSPSSRKNGTPEVASIPA</sequence>
<evidence type="ECO:0000256" key="1">
    <source>
        <dbReference type="SAM" id="MobiDB-lite"/>
    </source>
</evidence>
<gene>
    <name evidence="2" type="ORF">Mco01_07000</name>
</gene>
<feature type="compositionally biased region" description="Basic and acidic residues" evidence="1">
    <location>
        <begin position="117"/>
        <end position="126"/>
    </location>
</feature>
<keyword evidence="3" id="KW-1185">Reference proteome</keyword>
<name>A0ABQ4FS99_9ACTN</name>
<dbReference type="EMBL" id="BOOC01000002">
    <property type="protein sequence ID" value="GIH37700.1"/>
    <property type="molecule type" value="Genomic_DNA"/>
</dbReference>
<reference evidence="2 3" key="1">
    <citation type="submission" date="2021-01" db="EMBL/GenBank/DDBJ databases">
        <title>Whole genome shotgun sequence of Microbispora corallina NBRC 16416.</title>
        <authorList>
            <person name="Komaki H."/>
            <person name="Tamura T."/>
        </authorList>
    </citation>
    <scope>NUCLEOTIDE SEQUENCE [LARGE SCALE GENOMIC DNA]</scope>
    <source>
        <strain evidence="2 3">NBRC 16416</strain>
    </source>
</reference>
<evidence type="ECO:0000313" key="2">
    <source>
        <dbReference type="EMBL" id="GIH37700.1"/>
    </source>
</evidence>
<organism evidence="2 3">
    <name type="scientific">Microbispora corallina</name>
    <dbReference type="NCBI Taxonomy" id="83302"/>
    <lineage>
        <taxon>Bacteria</taxon>
        <taxon>Bacillati</taxon>
        <taxon>Actinomycetota</taxon>
        <taxon>Actinomycetes</taxon>
        <taxon>Streptosporangiales</taxon>
        <taxon>Streptosporangiaceae</taxon>
        <taxon>Microbispora</taxon>
    </lineage>
</organism>
<dbReference type="Proteomes" id="UP000603904">
    <property type="component" value="Unassembled WGS sequence"/>
</dbReference>
<accession>A0ABQ4FS99</accession>